<name>X1M5X2_9ZZZZ</name>
<dbReference type="PROSITE" id="PS50928">
    <property type="entry name" value="ABC_TM1"/>
    <property type="match status" value="1"/>
</dbReference>
<dbReference type="Pfam" id="PF00528">
    <property type="entry name" value="BPD_transp_1"/>
    <property type="match status" value="1"/>
</dbReference>
<evidence type="ECO:0000256" key="3">
    <source>
        <dbReference type="ARBA" id="ARBA00022475"/>
    </source>
</evidence>
<keyword evidence="6 7" id="KW-0472">Membrane</keyword>
<feature type="non-terminal residue" evidence="9">
    <location>
        <position position="1"/>
    </location>
</feature>
<evidence type="ECO:0000256" key="2">
    <source>
        <dbReference type="ARBA" id="ARBA00022448"/>
    </source>
</evidence>
<evidence type="ECO:0000256" key="6">
    <source>
        <dbReference type="ARBA" id="ARBA00023136"/>
    </source>
</evidence>
<evidence type="ECO:0000256" key="1">
    <source>
        <dbReference type="ARBA" id="ARBA00004651"/>
    </source>
</evidence>
<reference evidence="9" key="1">
    <citation type="journal article" date="2014" name="Front. Microbiol.">
        <title>High frequency of phylogenetically diverse reductive dehalogenase-homologous genes in deep subseafloor sedimentary metagenomes.</title>
        <authorList>
            <person name="Kawai M."/>
            <person name="Futagami T."/>
            <person name="Toyoda A."/>
            <person name="Takaki Y."/>
            <person name="Nishi S."/>
            <person name="Hori S."/>
            <person name="Arai W."/>
            <person name="Tsubouchi T."/>
            <person name="Morono Y."/>
            <person name="Uchiyama I."/>
            <person name="Ito T."/>
            <person name="Fujiyama A."/>
            <person name="Inagaki F."/>
            <person name="Takami H."/>
        </authorList>
    </citation>
    <scope>NUCLEOTIDE SEQUENCE</scope>
    <source>
        <strain evidence="9">Expedition CK06-06</strain>
    </source>
</reference>
<accession>X1M5X2</accession>
<dbReference type="PANTHER" id="PTHR43744">
    <property type="entry name" value="ABC TRANSPORTER PERMEASE PROTEIN MG189-RELATED-RELATED"/>
    <property type="match status" value="1"/>
</dbReference>
<dbReference type="InterPro" id="IPR000515">
    <property type="entry name" value="MetI-like"/>
</dbReference>
<keyword evidence="2" id="KW-0813">Transport</keyword>
<dbReference type="GO" id="GO:0055085">
    <property type="term" value="P:transmembrane transport"/>
    <property type="evidence" value="ECO:0007669"/>
    <property type="project" value="InterPro"/>
</dbReference>
<dbReference type="InterPro" id="IPR035906">
    <property type="entry name" value="MetI-like_sf"/>
</dbReference>
<dbReference type="EMBL" id="BARV01000746">
    <property type="protein sequence ID" value="GAI01779.1"/>
    <property type="molecule type" value="Genomic_DNA"/>
</dbReference>
<feature type="transmembrane region" description="Helical" evidence="7">
    <location>
        <begin position="96"/>
        <end position="115"/>
    </location>
</feature>
<keyword evidence="5 7" id="KW-1133">Transmembrane helix</keyword>
<evidence type="ECO:0000259" key="8">
    <source>
        <dbReference type="PROSITE" id="PS50928"/>
    </source>
</evidence>
<dbReference type="SUPFAM" id="SSF161098">
    <property type="entry name" value="MetI-like"/>
    <property type="match status" value="1"/>
</dbReference>
<comment type="caution">
    <text evidence="9">The sequence shown here is derived from an EMBL/GenBank/DDBJ whole genome shotgun (WGS) entry which is preliminary data.</text>
</comment>
<keyword evidence="3" id="KW-1003">Cell membrane</keyword>
<dbReference type="CDD" id="cd06261">
    <property type="entry name" value="TM_PBP2"/>
    <property type="match status" value="1"/>
</dbReference>
<dbReference type="AlphaFoldDB" id="X1M5X2"/>
<feature type="domain" description="ABC transmembrane type-1" evidence="8">
    <location>
        <begin position="1"/>
        <end position="115"/>
    </location>
</feature>
<evidence type="ECO:0000256" key="7">
    <source>
        <dbReference type="SAM" id="Phobius"/>
    </source>
</evidence>
<evidence type="ECO:0000313" key="9">
    <source>
        <dbReference type="EMBL" id="GAI01779.1"/>
    </source>
</evidence>
<protein>
    <recommendedName>
        <fullName evidence="8">ABC transmembrane type-1 domain-containing protein</fullName>
    </recommendedName>
</protein>
<dbReference type="PANTHER" id="PTHR43744:SF12">
    <property type="entry name" value="ABC TRANSPORTER PERMEASE PROTEIN MG189-RELATED"/>
    <property type="match status" value="1"/>
</dbReference>
<evidence type="ECO:0000256" key="5">
    <source>
        <dbReference type="ARBA" id="ARBA00022989"/>
    </source>
</evidence>
<evidence type="ECO:0000256" key="4">
    <source>
        <dbReference type="ARBA" id="ARBA00022692"/>
    </source>
</evidence>
<dbReference type="Gene3D" id="1.10.3720.10">
    <property type="entry name" value="MetI-like"/>
    <property type="match status" value="1"/>
</dbReference>
<dbReference type="GO" id="GO:0005886">
    <property type="term" value="C:plasma membrane"/>
    <property type="evidence" value="ECO:0007669"/>
    <property type="project" value="UniProtKB-SubCell"/>
</dbReference>
<comment type="subcellular location">
    <subcellularLocation>
        <location evidence="1">Cell membrane</location>
        <topology evidence="1">Multi-pass membrane protein</topology>
    </subcellularLocation>
</comment>
<sequence length="130" mass="14507">VVSAFGIFLLRQFFLTIPDELVDAAKIDGASYFTIYWRVILPLAKPALSVLALFTFNFYWNEFFRPLILLKSYDKMTIPLALVQLSGFYSTGSVSIIMAGVSLAIVPVLIIFLFTQKYLIEGIALTGLKG</sequence>
<organism evidence="9">
    <name type="scientific">marine sediment metagenome</name>
    <dbReference type="NCBI Taxonomy" id="412755"/>
    <lineage>
        <taxon>unclassified sequences</taxon>
        <taxon>metagenomes</taxon>
        <taxon>ecological metagenomes</taxon>
    </lineage>
</organism>
<proteinExistence type="predicted"/>
<keyword evidence="4 7" id="KW-0812">Transmembrane</keyword>
<gene>
    <name evidence="9" type="ORF">S06H3_02516</name>
</gene>
<feature type="transmembrane region" description="Helical" evidence="7">
    <location>
        <begin position="35"/>
        <end position="60"/>
    </location>
</feature>